<dbReference type="EMBL" id="APAU02000156">
    <property type="protein sequence ID" value="EUB55539.1"/>
    <property type="molecule type" value="Genomic_DNA"/>
</dbReference>
<organism evidence="2 3">
    <name type="scientific">Echinococcus granulosus</name>
    <name type="common">Hydatid tapeworm</name>
    <dbReference type="NCBI Taxonomy" id="6210"/>
    <lineage>
        <taxon>Eukaryota</taxon>
        <taxon>Metazoa</taxon>
        <taxon>Spiralia</taxon>
        <taxon>Lophotrochozoa</taxon>
        <taxon>Platyhelminthes</taxon>
        <taxon>Cestoda</taxon>
        <taxon>Eucestoda</taxon>
        <taxon>Cyclophyllidea</taxon>
        <taxon>Taeniidae</taxon>
        <taxon>Echinococcus</taxon>
        <taxon>Echinococcus granulosus group</taxon>
    </lineage>
</organism>
<dbReference type="CTD" id="36345324"/>
<dbReference type="AlphaFoldDB" id="W6UQ88"/>
<protein>
    <submittedName>
        <fullName evidence="2">Myosin XV</fullName>
    </submittedName>
</protein>
<dbReference type="KEGG" id="egl:EGR_09609"/>
<proteinExistence type="predicted"/>
<accession>W6UQ88</accession>
<dbReference type="Proteomes" id="UP000019149">
    <property type="component" value="Unassembled WGS sequence"/>
</dbReference>
<keyword evidence="3" id="KW-1185">Reference proteome</keyword>
<feature type="domain" description="Unconventional myosin-XV-like" evidence="1">
    <location>
        <begin position="22"/>
        <end position="100"/>
    </location>
</feature>
<reference evidence="2 3" key="1">
    <citation type="journal article" date="2013" name="Nat. Genet.">
        <title>The genome of the hydatid tapeworm Echinococcus granulosus.</title>
        <authorList>
            <person name="Zheng H."/>
            <person name="Zhang W."/>
            <person name="Zhang L."/>
            <person name="Zhang Z."/>
            <person name="Li J."/>
            <person name="Lu G."/>
            <person name="Zhu Y."/>
            <person name="Wang Y."/>
            <person name="Huang Y."/>
            <person name="Liu J."/>
            <person name="Kang H."/>
            <person name="Chen J."/>
            <person name="Wang L."/>
            <person name="Chen A."/>
            <person name="Yu S."/>
            <person name="Gao Z."/>
            <person name="Jin L."/>
            <person name="Gu W."/>
            <person name="Wang Z."/>
            <person name="Zhao L."/>
            <person name="Shi B."/>
            <person name="Wen H."/>
            <person name="Lin R."/>
            <person name="Jones M.K."/>
            <person name="Brejova B."/>
            <person name="Vinar T."/>
            <person name="Zhao G."/>
            <person name="McManus D.P."/>
            <person name="Chen Z."/>
            <person name="Zhou Y."/>
            <person name="Wang S."/>
        </authorList>
    </citation>
    <scope>NUCLEOTIDE SEQUENCE [LARGE SCALE GENOMIC DNA]</scope>
</reference>
<evidence type="ECO:0000313" key="3">
    <source>
        <dbReference type="Proteomes" id="UP000019149"/>
    </source>
</evidence>
<name>W6UQ88_ECHGR</name>
<dbReference type="Pfam" id="PF26570">
    <property type="entry name" value="MYO15"/>
    <property type="match status" value="1"/>
</dbReference>
<evidence type="ECO:0000259" key="1">
    <source>
        <dbReference type="Pfam" id="PF26570"/>
    </source>
</evidence>
<dbReference type="InterPro" id="IPR059004">
    <property type="entry name" value="MYO15"/>
</dbReference>
<comment type="caution">
    <text evidence="2">The sequence shown here is derived from an EMBL/GenBank/DDBJ whole genome shotgun (WGS) entry which is preliminary data.</text>
</comment>
<gene>
    <name evidence="2" type="ORF">EGR_09609</name>
</gene>
<dbReference type="RefSeq" id="XP_024346735.1">
    <property type="nucleotide sequence ID" value="XM_024498858.1"/>
</dbReference>
<sequence length="128" mass="14725">MRWIKAVRGLLEHEVCDWIVKLITPLEKLKPKRLLDLVFCQIVGDVLENVTPRLTSNDVRILRNTIGEILLNSSLNQLLFQPTAVKRMVIDAAKQCPYYFGRFYAIELKWQNTSDVPMKLLQTGDAAL</sequence>
<evidence type="ECO:0000313" key="2">
    <source>
        <dbReference type="EMBL" id="EUB55539.1"/>
    </source>
</evidence>
<dbReference type="GeneID" id="36345324"/>
<dbReference type="STRING" id="6210.W6UQ88"/>